<dbReference type="GO" id="GO:0005743">
    <property type="term" value="C:mitochondrial inner membrane"/>
    <property type="evidence" value="ECO:0007669"/>
    <property type="project" value="UniProtKB-SubCell"/>
</dbReference>
<keyword evidence="7 11" id="KW-0249">Electron transport</keyword>
<evidence type="ECO:0000313" key="12">
    <source>
        <dbReference type="EMBL" id="BAN21247.1"/>
    </source>
</evidence>
<keyword evidence="3 11" id="KW-0813">Transport</keyword>
<evidence type="ECO:0000256" key="3">
    <source>
        <dbReference type="ARBA" id="ARBA00022448"/>
    </source>
</evidence>
<dbReference type="PIRSF" id="PIRSF017834">
    <property type="entry name" value="NADH-UbQ_OxRdtase_b14.5b"/>
    <property type="match status" value="1"/>
</dbReference>
<evidence type="ECO:0000256" key="2">
    <source>
        <dbReference type="ARBA" id="ARBA00008674"/>
    </source>
</evidence>
<evidence type="ECO:0000256" key="9">
    <source>
        <dbReference type="ARBA" id="ARBA00023128"/>
    </source>
</evidence>
<dbReference type="EMBL" id="AK418032">
    <property type="protein sequence ID" value="BAN21247.1"/>
    <property type="molecule type" value="mRNA"/>
</dbReference>
<evidence type="ECO:0000256" key="8">
    <source>
        <dbReference type="ARBA" id="ARBA00022989"/>
    </source>
</evidence>
<name>R4WTL5_RIPPE</name>
<evidence type="ECO:0000256" key="6">
    <source>
        <dbReference type="ARBA" id="ARBA00022792"/>
    </source>
</evidence>
<evidence type="ECO:0000256" key="4">
    <source>
        <dbReference type="ARBA" id="ARBA00022660"/>
    </source>
</evidence>
<comment type="subcellular location">
    <subcellularLocation>
        <location evidence="1">Mitochondrion inner membrane</location>
        <topology evidence="1">Single-pass membrane protein</topology>
        <orientation evidence="1">Matrix side</orientation>
    </subcellularLocation>
</comment>
<accession>R4WTL5</accession>
<keyword evidence="8" id="KW-1133">Transmembrane helix</keyword>
<keyword evidence="9 11" id="KW-0496">Mitochondrion</keyword>
<organism evidence="12">
    <name type="scientific">Riptortus pedestris</name>
    <name type="common">Bean bug</name>
    <dbReference type="NCBI Taxonomy" id="329032"/>
    <lineage>
        <taxon>Eukaryota</taxon>
        <taxon>Metazoa</taxon>
        <taxon>Ecdysozoa</taxon>
        <taxon>Arthropoda</taxon>
        <taxon>Hexapoda</taxon>
        <taxon>Insecta</taxon>
        <taxon>Pterygota</taxon>
        <taxon>Neoptera</taxon>
        <taxon>Paraneoptera</taxon>
        <taxon>Hemiptera</taxon>
        <taxon>Heteroptera</taxon>
        <taxon>Panheteroptera</taxon>
        <taxon>Pentatomomorpha</taxon>
        <taxon>Coreoidea</taxon>
        <taxon>Alydidae</taxon>
        <taxon>Riptortus</taxon>
    </lineage>
</organism>
<keyword evidence="4 11" id="KW-0679">Respiratory chain</keyword>
<keyword evidence="12" id="KW-0830">Ubiquinone</keyword>
<comment type="function">
    <text evidence="11">Accessory subunit of the mitochondrial membrane respiratory chain NADH dehydrogenase (Complex I), that is believed not to be involved in catalysis. Complex I functions in the transfer of electrons from NADH to the respiratory chain. The immediate electron acceptor for the enzyme is believed to be ubiquinone.</text>
</comment>
<dbReference type="Pfam" id="PF06374">
    <property type="entry name" value="NDUF_C2"/>
    <property type="match status" value="1"/>
</dbReference>
<evidence type="ECO:0000256" key="1">
    <source>
        <dbReference type="ARBA" id="ARBA00004298"/>
    </source>
</evidence>
<dbReference type="PANTHER" id="PTHR13099">
    <property type="entry name" value="NADH-UBIQUINONE OXIDOREDUCTASE SUBUNIT B14.5B"/>
    <property type="match status" value="1"/>
</dbReference>
<proteinExistence type="evidence at transcript level"/>
<sequence>MAIVPDPRKLLLLDPEYRPSFLSDKFFPMFAGVLGFSAVVASRYASRRPLFSGIQHHILSTSIAGVLATIAQQKYQSHNAEKDAIYRHYIELHPEDFPIPERKKIGEIFPKFTPVR</sequence>
<reference evidence="12" key="1">
    <citation type="journal article" date="2013" name="PLoS ONE">
        <title>Gene expression in gut symbiotic organ of stinkbug affected by extracellular bacterial symbiont.</title>
        <authorList>
            <person name="Futahashi R."/>
            <person name="Tanaka K."/>
            <person name="Tanahashi M."/>
            <person name="Nikoh N."/>
            <person name="Kikuchi Y."/>
            <person name="Lee B.L."/>
            <person name="Fukatsu T."/>
        </authorList>
    </citation>
    <scope>NUCLEOTIDE SEQUENCE</scope>
    <source>
        <tissue evidence="12">Midgut</tissue>
    </source>
</reference>
<keyword evidence="6 11" id="KW-0999">Mitochondrion inner membrane</keyword>
<keyword evidence="5" id="KW-0812">Transmembrane</keyword>
<dbReference type="AlphaFoldDB" id="R4WTL5"/>
<evidence type="ECO:0000256" key="10">
    <source>
        <dbReference type="ARBA" id="ARBA00023136"/>
    </source>
</evidence>
<evidence type="ECO:0000256" key="7">
    <source>
        <dbReference type="ARBA" id="ARBA00022982"/>
    </source>
</evidence>
<evidence type="ECO:0000256" key="5">
    <source>
        <dbReference type="ARBA" id="ARBA00022692"/>
    </source>
</evidence>
<comment type="similarity">
    <text evidence="2 11">Belongs to the complex I NDUFC2 subunit family.</text>
</comment>
<dbReference type="PANTHER" id="PTHR13099:SF0">
    <property type="entry name" value="NADH DEHYDROGENASE [UBIQUINONE] 1 SUBUNIT C2-RELATED"/>
    <property type="match status" value="1"/>
</dbReference>
<dbReference type="InterPro" id="IPR009423">
    <property type="entry name" value="NDUC2"/>
</dbReference>
<evidence type="ECO:0000256" key="11">
    <source>
        <dbReference type="PIRNR" id="PIRNR017834"/>
    </source>
</evidence>
<dbReference type="GO" id="GO:0006120">
    <property type="term" value="P:mitochondrial electron transport, NADH to ubiquinone"/>
    <property type="evidence" value="ECO:0007669"/>
    <property type="project" value="InterPro"/>
</dbReference>
<protein>
    <recommendedName>
        <fullName evidence="11">NADH dehydrogenase [ubiquinone] 1 subunit C2</fullName>
    </recommendedName>
</protein>
<keyword evidence="10 11" id="KW-0472">Membrane</keyword>